<dbReference type="Pfam" id="PF01174">
    <property type="entry name" value="SNO"/>
    <property type="match status" value="1"/>
</dbReference>
<dbReference type="PANTHER" id="PTHR31559">
    <property type="entry name" value="PYRIDOXAL 5'-PHOSPHATE SYNTHASE SUBUNIT SNO"/>
    <property type="match status" value="1"/>
</dbReference>
<dbReference type="PROSITE" id="PS01236">
    <property type="entry name" value="PDXT_SNO_1"/>
    <property type="match status" value="1"/>
</dbReference>
<dbReference type="GO" id="GO:0004359">
    <property type="term" value="F:glutaminase activity"/>
    <property type="evidence" value="ECO:0007669"/>
    <property type="project" value="UniProtKB-UniRule"/>
</dbReference>
<dbReference type="PANTHER" id="PTHR31559:SF0">
    <property type="entry name" value="PYRIDOXAL 5'-PHOSPHATE SYNTHASE SUBUNIT SNO1-RELATED"/>
    <property type="match status" value="1"/>
</dbReference>
<evidence type="ECO:0000256" key="8">
    <source>
        <dbReference type="ARBA" id="ARBA00054599"/>
    </source>
</evidence>
<dbReference type="HOGENOM" id="CLU_069674_2_0_0"/>
<gene>
    <name evidence="10" type="primary">pdxT</name>
    <name evidence="13" type="ORF">OP10G_2432</name>
</gene>
<dbReference type="Proteomes" id="UP000027982">
    <property type="component" value="Chromosome"/>
</dbReference>
<evidence type="ECO:0000256" key="4">
    <source>
        <dbReference type="ARBA" id="ARBA00022962"/>
    </source>
</evidence>
<dbReference type="PROSITE" id="PS51273">
    <property type="entry name" value="GATASE_TYPE_1"/>
    <property type="match status" value="1"/>
</dbReference>
<dbReference type="KEGG" id="fgi:OP10G_2432"/>
<dbReference type="OrthoDB" id="9810320at2"/>
<evidence type="ECO:0000256" key="2">
    <source>
        <dbReference type="ARBA" id="ARBA00022801"/>
    </source>
</evidence>
<feature type="active site" description="Nucleophile" evidence="10 11">
    <location>
        <position position="79"/>
    </location>
</feature>
<feature type="binding site" evidence="10 12">
    <location>
        <begin position="135"/>
        <end position="136"/>
    </location>
    <ligand>
        <name>L-glutamine</name>
        <dbReference type="ChEBI" id="CHEBI:58359"/>
    </ligand>
</feature>
<dbReference type="InterPro" id="IPR002161">
    <property type="entry name" value="PdxT/SNO"/>
</dbReference>
<comment type="subunit">
    <text evidence="9 10">In the presence of PdxS, forms a dodecamer of heterodimers. Only shows activity in the heterodimer.</text>
</comment>
<keyword evidence="14" id="KW-1185">Reference proteome</keyword>
<dbReference type="GO" id="GO:0008614">
    <property type="term" value="P:pyridoxine metabolic process"/>
    <property type="evidence" value="ECO:0007669"/>
    <property type="project" value="TreeGrafter"/>
</dbReference>
<dbReference type="PROSITE" id="PS51274">
    <property type="entry name" value="GATASE_COBBQ"/>
    <property type="match status" value="1"/>
</dbReference>
<dbReference type="GO" id="GO:0006543">
    <property type="term" value="P:L-glutamine catabolic process"/>
    <property type="evidence" value="ECO:0007669"/>
    <property type="project" value="UniProtKB-UniRule"/>
</dbReference>
<feature type="binding site" evidence="10 12">
    <location>
        <position position="107"/>
    </location>
    <ligand>
        <name>L-glutamine</name>
        <dbReference type="ChEBI" id="CHEBI:58359"/>
    </ligand>
</feature>
<dbReference type="PIRSF" id="PIRSF005639">
    <property type="entry name" value="Glut_amidoT_SNO"/>
    <property type="match status" value="1"/>
</dbReference>
<dbReference type="GO" id="GO:0016740">
    <property type="term" value="F:transferase activity"/>
    <property type="evidence" value="ECO:0007669"/>
    <property type="project" value="UniProtKB-KW"/>
</dbReference>
<proteinExistence type="inferred from homology"/>
<dbReference type="InterPro" id="IPR021196">
    <property type="entry name" value="PdxT/SNO_CS"/>
</dbReference>
<evidence type="ECO:0000256" key="1">
    <source>
        <dbReference type="ARBA" id="ARBA00008345"/>
    </source>
</evidence>
<evidence type="ECO:0000256" key="5">
    <source>
        <dbReference type="ARBA" id="ARBA00023239"/>
    </source>
</evidence>
<organism evidence="13 14">
    <name type="scientific">Fimbriimonas ginsengisoli Gsoil 348</name>
    <dbReference type="NCBI Taxonomy" id="661478"/>
    <lineage>
        <taxon>Bacteria</taxon>
        <taxon>Bacillati</taxon>
        <taxon>Armatimonadota</taxon>
        <taxon>Fimbriimonadia</taxon>
        <taxon>Fimbriimonadales</taxon>
        <taxon>Fimbriimonadaceae</taxon>
        <taxon>Fimbriimonas</taxon>
    </lineage>
</organism>
<dbReference type="GO" id="GO:1903600">
    <property type="term" value="C:glutaminase complex"/>
    <property type="evidence" value="ECO:0007669"/>
    <property type="project" value="TreeGrafter"/>
</dbReference>
<dbReference type="NCBIfam" id="TIGR03800">
    <property type="entry name" value="PLP_synth_Pdx2"/>
    <property type="match status" value="1"/>
</dbReference>
<dbReference type="SUPFAM" id="SSF52317">
    <property type="entry name" value="Class I glutamine amidotransferase-like"/>
    <property type="match status" value="1"/>
</dbReference>
<dbReference type="STRING" id="661478.OP10G_2432"/>
<name>A0A068NSP5_FIMGI</name>
<dbReference type="EMBL" id="CP007139">
    <property type="protein sequence ID" value="AIE85800.1"/>
    <property type="molecule type" value="Genomic_DNA"/>
</dbReference>
<sequence>MTVGVVAIQGDFEKHIEALHSVGGVDVVEVRSREDLAKADRLIIPGGESTTVGLLMARFGLGDALQQRAAEGMPMWGTCMGMILMCENVENRSDQYTLGLLDIDVRRNAFGAQVHSFEDAVPLHGLDEPVCGVFIRAPVVTRLGEGVAELGRYEGQVVAVRQGNLLGTSFHPELTDDRRLHRYFLSL</sequence>
<comment type="similarity">
    <text evidence="1 10">Belongs to the glutaminase PdxT/SNO family.</text>
</comment>
<evidence type="ECO:0000256" key="3">
    <source>
        <dbReference type="ARBA" id="ARBA00022898"/>
    </source>
</evidence>
<dbReference type="GO" id="GO:0042823">
    <property type="term" value="P:pyridoxal phosphate biosynthetic process"/>
    <property type="evidence" value="ECO:0007669"/>
    <property type="project" value="UniProtKB-UniRule"/>
</dbReference>
<accession>A0A068NSP5</accession>
<dbReference type="CDD" id="cd01749">
    <property type="entry name" value="GATase1_PB"/>
    <property type="match status" value="1"/>
</dbReference>
<evidence type="ECO:0000313" key="14">
    <source>
        <dbReference type="Proteomes" id="UP000027982"/>
    </source>
</evidence>
<evidence type="ECO:0000256" key="11">
    <source>
        <dbReference type="PIRSR" id="PIRSR005639-1"/>
    </source>
</evidence>
<dbReference type="PROSITE" id="PS51130">
    <property type="entry name" value="PDXT_SNO_2"/>
    <property type="match status" value="1"/>
</dbReference>
<dbReference type="EC" id="4.3.3.6" evidence="10"/>
<evidence type="ECO:0000256" key="6">
    <source>
        <dbReference type="ARBA" id="ARBA00047992"/>
    </source>
</evidence>
<comment type="pathway">
    <text evidence="10">Cofactor biosynthesis; pyridoxal 5'-phosphate biosynthesis.</text>
</comment>
<comment type="catalytic activity">
    <reaction evidence="6 10">
        <text>aldehydo-D-ribose 5-phosphate + D-glyceraldehyde 3-phosphate + L-glutamine = pyridoxal 5'-phosphate + L-glutamate + phosphate + 3 H2O + H(+)</text>
        <dbReference type="Rhea" id="RHEA:31507"/>
        <dbReference type="ChEBI" id="CHEBI:15377"/>
        <dbReference type="ChEBI" id="CHEBI:15378"/>
        <dbReference type="ChEBI" id="CHEBI:29985"/>
        <dbReference type="ChEBI" id="CHEBI:43474"/>
        <dbReference type="ChEBI" id="CHEBI:58273"/>
        <dbReference type="ChEBI" id="CHEBI:58359"/>
        <dbReference type="ChEBI" id="CHEBI:59776"/>
        <dbReference type="ChEBI" id="CHEBI:597326"/>
        <dbReference type="EC" id="4.3.3.6"/>
    </reaction>
</comment>
<keyword evidence="13" id="KW-0808">Transferase</keyword>
<evidence type="ECO:0000256" key="7">
    <source>
        <dbReference type="ARBA" id="ARBA00049534"/>
    </source>
</evidence>
<comment type="function">
    <text evidence="8 10">Catalyzes the hydrolysis of glutamine to glutamate and ammonia as part of the biosynthesis of pyridoxal 5'-phosphate. The resulting ammonia molecule is channeled to the active site of PdxS.</text>
</comment>
<comment type="catalytic activity">
    <reaction evidence="7 10">
        <text>L-glutamine + H2O = L-glutamate + NH4(+)</text>
        <dbReference type="Rhea" id="RHEA:15889"/>
        <dbReference type="ChEBI" id="CHEBI:15377"/>
        <dbReference type="ChEBI" id="CHEBI:28938"/>
        <dbReference type="ChEBI" id="CHEBI:29985"/>
        <dbReference type="ChEBI" id="CHEBI:58359"/>
        <dbReference type="EC" id="3.5.1.2"/>
    </reaction>
</comment>
<reference evidence="13 14" key="1">
    <citation type="journal article" date="2014" name="PLoS ONE">
        <title>The first complete genome sequence of the class fimbriimonadia in the phylum armatimonadetes.</title>
        <authorList>
            <person name="Hu Z.Y."/>
            <person name="Wang Y.Z."/>
            <person name="Im W.T."/>
            <person name="Wang S.Y."/>
            <person name="Zhao G.P."/>
            <person name="Zheng H.J."/>
            <person name="Quan Z.X."/>
        </authorList>
    </citation>
    <scope>NUCLEOTIDE SEQUENCE [LARGE SCALE GENOMIC DNA]</scope>
    <source>
        <strain evidence="13">Gsoil 348</strain>
    </source>
</reference>
<protein>
    <recommendedName>
        <fullName evidence="10">Pyridoxal 5'-phosphate synthase subunit PdxT</fullName>
        <ecNumber evidence="10">4.3.3.6</ecNumber>
    </recommendedName>
    <alternativeName>
        <fullName evidence="10">Pdx2</fullName>
    </alternativeName>
    <alternativeName>
        <fullName evidence="10">Pyridoxal 5'-phosphate synthase glutaminase subunit</fullName>
        <ecNumber evidence="10">3.5.1.2</ecNumber>
    </alternativeName>
</protein>
<dbReference type="FunFam" id="3.40.50.880:FF:000010">
    <property type="entry name" value="uncharacterized protein LOC100176842 isoform X2"/>
    <property type="match status" value="1"/>
</dbReference>
<dbReference type="RefSeq" id="WP_025225641.1">
    <property type="nucleotide sequence ID" value="NZ_CP007139.1"/>
</dbReference>
<feature type="active site" description="Charge relay system" evidence="10 11">
    <location>
        <position position="171"/>
    </location>
</feature>
<dbReference type="UniPathway" id="UPA00245"/>
<keyword evidence="5 10" id="KW-0456">Lyase</keyword>
<dbReference type="EC" id="3.5.1.2" evidence="10"/>
<dbReference type="HAMAP" id="MF_01615">
    <property type="entry name" value="PdxT"/>
    <property type="match status" value="1"/>
</dbReference>
<dbReference type="Gene3D" id="3.40.50.880">
    <property type="match status" value="1"/>
</dbReference>
<dbReference type="InterPro" id="IPR029062">
    <property type="entry name" value="Class_I_gatase-like"/>
</dbReference>
<dbReference type="eggNOG" id="COG0311">
    <property type="taxonomic scope" value="Bacteria"/>
</dbReference>
<evidence type="ECO:0000256" key="9">
    <source>
        <dbReference type="ARBA" id="ARBA00064749"/>
    </source>
</evidence>
<dbReference type="GO" id="GO:0005829">
    <property type="term" value="C:cytosol"/>
    <property type="evidence" value="ECO:0007669"/>
    <property type="project" value="TreeGrafter"/>
</dbReference>
<keyword evidence="2 10" id="KW-0378">Hydrolase</keyword>
<evidence type="ECO:0000313" key="13">
    <source>
        <dbReference type="EMBL" id="AIE85800.1"/>
    </source>
</evidence>
<keyword evidence="4 10" id="KW-0315">Glutamine amidotransferase</keyword>
<feature type="active site" description="Charge relay system" evidence="10 11">
    <location>
        <position position="173"/>
    </location>
</feature>
<keyword evidence="3 10" id="KW-0663">Pyridoxal phosphate</keyword>
<evidence type="ECO:0000256" key="10">
    <source>
        <dbReference type="HAMAP-Rule" id="MF_01615"/>
    </source>
</evidence>
<evidence type="ECO:0000256" key="12">
    <source>
        <dbReference type="PIRSR" id="PIRSR005639-2"/>
    </source>
</evidence>
<feature type="binding site" evidence="10 12">
    <location>
        <begin position="47"/>
        <end position="49"/>
    </location>
    <ligand>
        <name>L-glutamine</name>
        <dbReference type="ChEBI" id="CHEBI:58359"/>
    </ligand>
</feature>
<dbReference type="AlphaFoldDB" id="A0A068NSP5"/>
<dbReference type="GO" id="GO:0036381">
    <property type="term" value="F:pyridoxal 5'-phosphate synthase (glutamine hydrolysing) activity"/>
    <property type="evidence" value="ECO:0007669"/>
    <property type="project" value="UniProtKB-UniRule"/>
</dbReference>